<dbReference type="GO" id="GO:0006355">
    <property type="term" value="P:regulation of DNA-templated transcription"/>
    <property type="evidence" value="ECO:0007669"/>
    <property type="project" value="UniProtKB-UniRule"/>
</dbReference>
<comment type="caution">
    <text evidence="9">The sequence shown here is derived from an EMBL/GenBank/DDBJ whole genome shotgun (WGS) entry which is preliminary data.</text>
</comment>
<dbReference type="GO" id="GO:0006351">
    <property type="term" value="P:DNA-templated transcription"/>
    <property type="evidence" value="ECO:0007669"/>
    <property type="project" value="InterPro"/>
</dbReference>
<evidence type="ECO:0000256" key="4">
    <source>
        <dbReference type="ARBA" id="ARBA00022695"/>
    </source>
</evidence>
<evidence type="ECO:0000256" key="2">
    <source>
        <dbReference type="ARBA" id="ARBA00022478"/>
    </source>
</evidence>
<organism evidence="9 10">
    <name type="scientific">Paenibacillus prosopidis</name>
    <dbReference type="NCBI Taxonomy" id="630520"/>
    <lineage>
        <taxon>Bacteria</taxon>
        <taxon>Bacillati</taxon>
        <taxon>Bacillota</taxon>
        <taxon>Bacilli</taxon>
        <taxon>Bacillales</taxon>
        <taxon>Paenibacillaceae</taxon>
        <taxon>Paenibacillus</taxon>
    </lineage>
</organism>
<feature type="region of interest" description="Disordered" evidence="7">
    <location>
        <begin position="120"/>
        <end position="192"/>
    </location>
</feature>
<evidence type="ECO:0000256" key="7">
    <source>
        <dbReference type="SAM" id="MobiDB-lite"/>
    </source>
</evidence>
<evidence type="ECO:0000313" key="9">
    <source>
        <dbReference type="EMBL" id="RCW41219.1"/>
    </source>
</evidence>
<dbReference type="Proteomes" id="UP000252415">
    <property type="component" value="Unassembled WGS sequence"/>
</dbReference>
<reference evidence="9 10" key="1">
    <citation type="submission" date="2018-07" db="EMBL/GenBank/DDBJ databases">
        <title>Genomic Encyclopedia of Type Strains, Phase III (KMG-III): the genomes of soil and plant-associated and newly described type strains.</title>
        <authorList>
            <person name="Whitman W."/>
        </authorList>
    </citation>
    <scope>NUCLEOTIDE SEQUENCE [LARGE SCALE GENOMIC DNA]</scope>
    <source>
        <strain evidence="9 10">CECT 7506</strain>
    </source>
</reference>
<dbReference type="OrthoDB" id="401223at2"/>
<dbReference type="InterPro" id="IPR029757">
    <property type="entry name" value="RpoE"/>
</dbReference>
<keyword evidence="4 6" id="KW-0548">Nucleotidyltransferase</keyword>
<evidence type="ECO:0000313" key="10">
    <source>
        <dbReference type="Proteomes" id="UP000252415"/>
    </source>
</evidence>
<comment type="similarity">
    <text evidence="1 6">Belongs to the RpoE family.</text>
</comment>
<evidence type="ECO:0000256" key="1">
    <source>
        <dbReference type="ARBA" id="ARBA00009828"/>
    </source>
</evidence>
<keyword evidence="3 6" id="KW-0808">Transferase</keyword>
<dbReference type="EMBL" id="QPJD01000026">
    <property type="protein sequence ID" value="RCW41219.1"/>
    <property type="molecule type" value="Genomic_DNA"/>
</dbReference>
<dbReference type="GO" id="GO:0003899">
    <property type="term" value="F:DNA-directed RNA polymerase activity"/>
    <property type="evidence" value="ECO:0007669"/>
    <property type="project" value="UniProtKB-UniRule"/>
</dbReference>
<protein>
    <recommendedName>
        <fullName evidence="6">Probable DNA-directed RNA polymerase subunit delta</fullName>
    </recommendedName>
    <alternativeName>
        <fullName evidence="6">RNAP delta factor</fullName>
    </alternativeName>
</protein>
<keyword evidence="10" id="KW-1185">Reference proteome</keyword>
<dbReference type="GO" id="GO:0000428">
    <property type="term" value="C:DNA-directed RNA polymerase complex"/>
    <property type="evidence" value="ECO:0007669"/>
    <property type="project" value="UniProtKB-KW"/>
</dbReference>
<evidence type="ECO:0000256" key="3">
    <source>
        <dbReference type="ARBA" id="ARBA00022679"/>
    </source>
</evidence>
<dbReference type="AlphaFoldDB" id="A0A368VIS5"/>
<dbReference type="Pfam" id="PF05066">
    <property type="entry name" value="HARE-HTH"/>
    <property type="match status" value="1"/>
</dbReference>
<dbReference type="NCBIfam" id="TIGR04567">
    <property type="entry name" value="RNAP_delt_lowGC"/>
    <property type="match status" value="1"/>
</dbReference>
<name>A0A368VIS5_9BACL</name>
<evidence type="ECO:0000259" key="8">
    <source>
        <dbReference type="PROSITE" id="PS51913"/>
    </source>
</evidence>
<dbReference type="InterPro" id="IPR007759">
    <property type="entry name" value="Asxl_HARE-HTH"/>
</dbReference>
<dbReference type="InterPro" id="IPR038087">
    <property type="entry name" value="RNAP_delta_N_dom_sf"/>
</dbReference>
<evidence type="ECO:0000256" key="5">
    <source>
        <dbReference type="ARBA" id="ARBA00023163"/>
    </source>
</evidence>
<dbReference type="Gene3D" id="1.10.10.1250">
    <property type="entry name" value="RNA polymerase, subunit delta, N-terminal domain"/>
    <property type="match status" value="1"/>
</dbReference>
<evidence type="ECO:0000256" key="6">
    <source>
        <dbReference type="HAMAP-Rule" id="MF_00357"/>
    </source>
</evidence>
<dbReference type="HAMAP" id="MF_00357">
    <property type="entry name" value="RNApol_bact_RpoE"/>
    <property type="match status" value="1"/>
</dbReference>
<keyword evidence="2 6" id="KW-0240">DNA-directed RNA polymerase</keyword>
<proteinExistence type="inferred from homology"/>
<gene>
    <name evidence="6" type="primary">rpoE</name>
    <name evidence="9" type="ORF">DFP97_12651</name>
</gene>
<comment type="subunit">
    <text evidence="6">RNAP is composed of a core of 2 alpha, a beta and a beta' subunits. The core is associated with a delta subunit and one of several sigma factors.</text>
</comment>
<comment type="function">
    <text evidence="6">Participates in both the initiation and recycling phases of transcription. In the presence of the delta subunit, RNAP displays an increased specificity of transcription, a decreased affinity for nucleic acids, and an increased efficiency of RNA synthesis because of enhanced recycling.</text>
</comment>
<sequence>MSSSNFTLKLDPERMKEMPMVDLAFEVLKAANTPYYYRDLMMEIAKIRGLSADGINQFIAQVYTEINIDGRFACVGSNMWGLKRWYPVERSEDPVGNAKRTRIINDDDDLEDDDVFADEEEDAYAEQEEDYDVFDEDREDFEEAEEESEVDEEVVIDDEEIDEEEVEGDLDTEDVESDDEDEFEDDDEDDDK</sequence>
<feature type="domain" description="HTH HARE-type" evidence="8">
    <location>
        <begin position="18"/>
        <end position="85"/>
    </location>
</feature>
<accession>A0A368VIS5</accession>
<keyword evidence="5 6" id="KW-0804">Transcription</keyword>
<dbReference type="PROSITE" id="PS51913">
    <property type="entry name" value="HTH_HARE"/>
    <property type="match status" value="1"/>
</dbReference>